<feature type="compositionally biased region" description="Basic and acidic residues" evidence="1">
    <location>
        <begin position="503"/>
        <end position="532"/>
    </location>
</feature>
<keyword evidence="3" id="KW-1185">Reference proteome</keyword>
<name>A0ABV0NWQ5_9TELE</name>
<evidence type="ECO:0000313" key="3">
    <source>
        <dbReference type="Proteomes" id="UP001476798"/>
    </source>
</evidence>
<dbReference type="EMBL" id="JAHRIO010052165">
    <property type="protein sequence ID" value="MEQ2175852.1"/>
    <property type="molecule type" value="Genomic_DNA"/>
</dbReference>
<sequence>YGSRPGSPTRNPEAISLGENHSILIESNLANRELTDINWVILNPANNRLHHGGGIALILHQMFPGIDPDDTRHQENENPRAGLPDGAYPSQTGTGQIIMHCVFPPNREGTGEREQVRVLTEAIYAAVNILRNNPEREIMLTVRQDSVARIIQNALSQSSGAQRPPEYNPGPPPPYEEIGQPTGFQALNENTEGESTIRDRLEQAMRRHLQGERTGQTPEFESDSSDEEQESLVVTRVTHRRGELKLIFPGHGEPAPRYMLVEGDPELGIPEALAAAFGPEEMARIIQYTRENPDVTWTPSGRYRTLVFMGLTQGQRDLMIRTVDEFQDDPDIIERNPPRGQARQRTPRRPPVDGDNPEQDPGWQPDQEGRPVPTPRGRAQTPRPRPQQEGPRVPEVRPFNRTSGPVPPRQLSLYHHHGRIHERGTESVFTPWAHLRYPPREEANAVWEERDPHWYYPTEWDRHAASHGPSSSEILEHRGITEPFKRTMLARGYDYYREGCRERDRSVERRRQAKRRQQEAETARRANQEDRPGPSQAPRVSWREPEPLLEPEDPQWGNWPSTWEQPQAASTPGRAQVDVIPADPPPGSVGNHNGRRKPDPAENPAGS</sequence>
<feature type="region of interest" description="Disordered" evidence="1">
    <location>
        <begin position="503"/>
        <end position="607"/>
    </location>
</feature>
<protein>
    <submittedName>
        <fullName evidence="2">Uncharacterized protein</fullName>
    </submittedName>
</protein>
<proteinExistence type="predicted"/>
<feature type="region of interest" description="Disordered" evidence="1">
    <location>
        <begin position="66"/>
        <end position="86"/>
    </location>
</feature>
<dbReference type="InterPro" id="IPR043472">
    <property type="entry name" value="Macro_dom-like"/>
</dbReference>
<accession>A0ABV0NWQ5</accession>
<feature type="compositionally biased region" description="Pro residues" evidence="1">
    <location>
        <begin position="166"/>
        <end position="175"/>
    </location>
</feature>
<feature type="region of interest" description="Disordered" evidence="1">
    <location>
        <begin position="155"/>
        <end position="181"/>
    </location>
</feature>
<organism evidence="2 3">
    <name type="scientific">Goodea atripinnis</name>
    <dbReference type="NCBI Taxonomy" id="208336"/>
    <lineage>
        <taxon>Eukaryota</taxon>
        <taxon>Metazoa</taxon>
        <taxon>Chordata</taxon>
        <taxon>Craniata</taxon>
        <taxon>Vertebrata</taxon>
        <taxon>Euteleostomi</taxon>
        <taxon>Actinopterygii</taxon>
        <taxon>Neopterygii</taxon>
        <taxon>Teleostei</taxon>
        <taxon>Neoteleostei</taxon>
        <taxon>Acanthomorphata</taxon>
        <taxon>Ovalentaria</taxon>
        <taxon>Atherinomorphae</taxon>
        <taxon>Cyprinodontiformes</taxon>
        <taxon>Goodeidae</taxon>
        <taxon>Goodea</taxon>
    </lineage>
</organism>
<dbReference type="SUPFAM" id="SSF52949">
    <property type="entry name" value="Macro domain-like"/>
    <property type="match status" value="1"/>
</dbReference>
<feature type="compositionally biased region" description="Acidic residues" evidence="1">
    <location>
        <begin position="220"/>
        <end position="229"/>
    </location>
</feature>
<feature type="compositionally biased region" description="Basic and acidic residues" evidence="1">
    <location>
        <begin position="69"/>
        <end position="78"/>
    </location>
</feature>
<evidence type="ECO:0000313" key="2">
    <source>
        <dbReference type="EMBL" id="MEQ2175852.1"/>
    </source>
</evidence>
<feature type="region of interest" description="Disordered" evidence="1">
    <location>
        <begin position="209"/>
        <end position="229"/>
    </location>
</feature>
<comment type="caution">
    <text evidence="2">The sequence shown here is derived from an EMBL/GenBank/DDBJ whole genome shotgun (WGS) entry which is preliminary data.</text>
</comment>
<evidence type="ECO:0000256" key="1">
    <source>
        <dbReference type="SAM" id="MobiDB-lite"/>
    </source>
</evidence>
<reference evidence="2 3" key="1">
    <citation type="submission" date="2021-06" db="EMBL/GenBank/DDBJ databases">
        <authorList>
            <person name="Palmer J.M."/>
        </authorList>
    </citation>
    <scope>NUCLEOTIDE SEQUENCE [LARGE SCALE GENOMIC DNA]</scope>
    <source>
        <strain evidence="2 3">GA_2019</strain>
        <tissue evidence="2">Muscle</tissue>
    </source>
</reference>
<dbReference type="Proteomes" id="UP001476798">
    <property type="component" value="Unassembled WGS sequence"/>
</dbReference>
<feature type="non-terminal residue" evidence="2">
    <location>
        <position position="1"/>
    </location>
</feature>
<feature type="region of interest" description="Disordered" evidence="1">
    <location>
        <begin position="328"/>
        <end position="411"/>
    </location>
</feature>
<feature type="compositionally biased region" description="Polar residues" evidence="1">
    <location>
        <begin position="558"/>
        <end position="570"/>
    </location>
</feature>
<gene>
    <name evidence="2" type="ORF">GOODEAATRI_021941</name>
</gene>